<organism evidence="1 2">
    <name type="scientific">Hydnum rufescens UP504</name>
    <dbReference type="NCBI Taxonomy" id="1448309"/>
    <lineage>
        <taxon>Eukaryota</taxon>
        <taxon>Fungi</taxon>
        <taxon>Dikarya</taxon>
        <taxon>Basidiomycota</taxon>
        <taxon>Agaricomycotina</taxon>
        <taxon>Agaricomycetes</taxon>
        <taxon>Cantharellales</taxon>
        <taxon>Hydnaceae</taxon>
        <taxon>Hydnum</taxon>
    </lineage>
</organism>
<dbReference type="AlphaFoldDB" id="A0A9P6ACD9"/>
<evidence type="ECO:0000313" key="2">
    <source>
        <dbReference type="Proteomes" id="UP000886523"/>
    </source>
</evidence>
<name>A0A9P6ACD9_9AGAM</name>
<sequence length="401" mass="43341">MSVPVGTNGDTSVTWIFQEKLIDAFKVRRMIIRMIYSASGPTKYSIPYGSTITATISPNTDGGASPGFNPAAIPEPHLLGLLFHQHILTFPGIDLAPQSTGPSESNLGIYFSRRVDVAARNDLARREMYESSLLGAWAQCGGIEFLGTVDFGLGALVAFELLRSMDPSKMIATLLSPIASPFGTQSLLQHLLSSMLGSRASRYRKECNIVGSQIVEGAGTEQGRQWCGGINEYVFKTSVDEREAMRARLRNLASHVDVDVDVDETIQFALGVLGEETREGTTSDSSSIERDDSGANIVSSLTAAQDMLRDHYSWGVRPIFPSLHAAVTGANSEAVCSTGSLPQEPGPTKLRKLVAPFLQSIESQLSKAHDISEERIRMVQPIVEANSANLSAAPIRRRTIG</sequence>
<evidence type="ECO:0000313" key="1">
    <source>
        <dbReference type="EMBL" id="KAF9503143.1"/>
    </source>
</evidence>
<comment type="caution">
    <text evidence="1">The sequence shown here is derived from an EMBL/GenBank/DDBJ whole genome shotgun (WGS) entry which is preliminary data.</text>
</comment>
<gene>
    <name evidence="1" type="ORF">BS47DRAFT_1402703</name>
</gene>
<keyword evidence="2" id="KW-1185">Reference proteome</keyword>
<reference evidence="1" key="1">
    <citation type="journal article" date="2020" name="Nat. Commun.">
        <title>Large-scale genome sequencing of mycorrhizal fungi provides insights into the early evolution of symbiotic traits.</title>
        <authorList>
            <person name="Miyauchi S."/>
            <person name="Kiss E."/>
            <person name="Kuo A."/>
            <person name="Drula E."/>
            <person name="Kohler A."/>
            <person name="Sanchez-Garcia M."/>
            <person name="Morin E."/>
            <person name="Andreopoulos B."/>
            <person name="Barry K.W."/>
            <person name="Bonito G."/>
            <person name="Buee M."/>
            <person name="Carver A."/>
            <person name="Chen C."/>
            <person name="Cichocki N."/>
            <person name="Clum A."/>
            <person name="Culley D."/>
            <person name="Crous P.W."/>
            <person name="Fauchery L."/>
            <person name="Girlanda M."/>
            <person name="Hayes R.D."/>
            <person name="Keri Z."/>
            <person name="LaButti K."/>
            <person name="Lipzen A."/>
            <person name="Lombard V."/>
            <person name="Magnuson J."/>
            <person name="Maillard F."/>
            <person name="Murat C."/>
            <person name="Nolan M."/>
            <person name="Ohm R.A."/>
            <person name="Pangilinan J."/>
            <person name="Pereira M.F."/>
            <person name="Perotto S."/>
            <person name="Peter M."/>
            <person name="Pfister S."/>
            <person name="Riley R."/>
            <person name="Sitrit Y."/>
            <person name="Stielow J.B."/>
            <person name="Szollosi G."/>
            <person name="Zifcakova L."/>
            <person name="Stursova M."/>
            <person name="Spatafora J.W."/>
            <person name="Tedersoo L."/>
            <person name="Vaario L.M."/>
            <person name="Yamada A."/>
            <person name="Yan M."/>
            <person name="Wang P."/>
            <person name="Xu J."/>
            <person name="Bruns T."/>
            <person name="Baldrian P."/>
            <person name="Vilgalys R."/>
            <person name="Dunand C."/>
            <person name="Henrissat B."/>
            <person name="Grigoriev I.V."/>
            <person name="Hibbett D."/>
            <person name="Nagy L.G."/>
            <person name="Martin F.M."/>
        </authorList>
    </citation>
    <scope>NUCLEOTIDE SEQUENCE</scope>
    <source>
        <strain evidence="1">UP504</strain>
    </source>
</reference>
<protein>
    <submittedName>
        <fullName evidence="1">Uncharacterized protein</fullName>
    </submittedName>
</protein>
<accession>A0A9P6ACD9</accession>
<dbReference type="EMBL" id="MU129433">
    <property type="protein sequence ID" value="KAF9503143.1"/>
    <property type="molecule type" value="Genomic_DNA"/>
</dbReference>
<proteinExistence type="predicted"/>
<dbReference type="Proteomes" id="UP000886523">
    <property type="component" value="Unassembled WGS sequence"/>
</dbReference>